<sequence>MKFIKLTQDSTVERQGKYGRETETVYDPVFIAVDHIESMIFAGLTYLRMASGDRITVRETPEEIIAMLTAGAAK</sequence>
<name>A0A285B021_9ENTR</name>
<gene>
    <name evidence="1" type="ORF">KOSB73_220376</name>
</gene>
<dbReference type="Proteomes" id="UP000220639">
    <property type="component" value="Unassembled WGS sequence"/>
</dbReference>
<evidence type="ECO:0000313" key="2">
    <source>
        <dbReference type="Proteomes" id="UP000220639"/>
    </source>
</evidence>
<evidence type="ECO:0000313" key="1">
    <source>
        <dbReference type="EMBL" id="SNU34257.1"/>
    </source>
</evidence>
<proteinExistence type="predicted"/>
<dbReference type="RefSeq" id="WP_098140430.1">
    <property type="nucleotide sequence ID" value="NZ_CBCSJA010000022.1"/>
</dbReference>
<dbReference type="AlphaFoldDB" id="A0A285B021"/>
<accession>A0A285B021</accession>
<organism evidence="1 2">
    <name type="scientific">Klebsiella grimontii</name>
    <dbReference type="NCBI Taxonomy" id="2058152"/>
    <lineage>
        <taxon>Bacteria</taxon>
        <taxon>Pseudomonadati</taxon>
        <taxon>Pseudomonadota</taxon>
        <taxon>Gammaproteobacteria</taxon>
        <taxon>Enterobacterales</taxon>
        <taxon>Enterobacteriaceae</taxon>
        <taxon>Klebsiella/Raoultella group</taxon>
        <taxon>Klebsiella</taxon>
    </lineage>
</organism>
<dbReference type="EMBL" id="FZTC01000015">
    <property type="protein sequence ID" value="SNU34257.1"/>
    <property type="molecule type" value="Genomic_DNA"/>
</dbReference>
<protein>
    <submittedName>
        <fullName evidence="1">Uncharacterized protein</fullName>
    </submittedName>
</protein>
<reference evidence="2" key="1">
    <citation type="submission" date="2017-08" db="EMBL/GenBank/DDBJ databases">
        <authorList>
            <person name="Brisse S."/>
        </authorList>
    </citation>
    <scope>NUCLEOTIDE SEQUENCE [LARGE SCALE GENOMIC DNA]</scope>
    <source>
        <strain evidence="2">06D021</strain>
    </source>
</reference>